<sequence>MDRFRNKKNPKDPWDEDIEKKVSADDQIKFKDTAKKTVKLRKARSIIFFSLGAAAAAIIIGLAVGIKQTKEPLKLWDSSANIFLVHQAKYDKDKNPNGILAWDDNITINGKPEDIMRELFSNLNLLDNSILKPLNFKLIEPNVKATIANVILDLIDKKTLHFDIQLSSQSKNPEFKVIRNFTIKTSEETNIATNQRIISHNSNSRVQSSFNENWKLNFFTTNTYRSDDLNNKNKIEIKKILDNINKNKNLNYIDRSLLIQNEFTKGNYFFRLTRELVATKEKTKFFFIPFKFNGDLTFVETDSDGNGLINPEIRFNASFFSLANSTIRIKGEKYEYGLYLPYLNSQEPHNIENKDFKLKVDFVIESQKV</sequence>
<accession>A0A2Z5ISK5</accession>
<feature type="transmembrane region" description="Helical" evidence="1">
    <location>
        <begin position="46"/>
        <end position="66"/>
    </location>
</feature>
<protein>
    <submittedName>
        <fullName evidence="2">Uncharacterized protein</fullName>
    </submittedName>
</protein>
<name>A0A2Z5ISK5_9BACT</name>
<keyword evidence="1" id="KW-0472">Membrane</keyword>
<organism evidence="2 3">
    <name type="scientific">[Mycoplasma] phocae</name>
    <dbReference type="NCBI Taxonomy" id="142651"/>
    <lineage>
        <taxon>Bacteria</taxon>
        <taxon>Bacillati</taxon>
        <taxon>Mycoplasmatota</taxon>
        <taxon>Mycoplasmoidales</taxon>
        <taxon>Metamycoplasmataceae</taxon>
        <taxon>Metamycoplasma</taxon>
    </lineage>
</organism>
<dbReference type="KEGG" id="mpho:DA803_01490"/>
<evidence type="ECO:0000256" key="1">
    <source>
        <dbReference type="SAM" id="Phobius"/>
    </source>
</evidence>
<evidence type="ECO:0000313" key="3">
    <source>
        <dbReference type="Proteomes" id="UP000252477"/>
    </source>
</evidence>
<keyword evidence="3" id="KW-1185">Reference proteome</keyword>
<gene>
    <name evidence="2" type="ORF">DA803_01490</name>
</gene>
<dbReference type="AlphaFoldDB" id="A0A2Z5ISK5"/>
<keyword evidence="1" id="KW-0812">Transmembrane</keyword>
<dbReference type="OrthoDB" id="397003at2"/>
<reference evidence="2 3" key="1">
    <citation type="submission" date="2018-05" db="EMBL/GenBank/DDBJ databases">
        <title>Annotation of the Mycoplasma phocidae genome.</title>
        <authorList>
            <person name="Brown D.R."/>
            <person name="Kutish G.F."/>
            <person name="Frasca S.Jr."/>
        </authorList>
    </citation>
    <scope>NUCLEOTIDE SEQUENCE [LARGE SCALE GENOMIC DNA]</scope>
    <source>
        <strain evidence="2 3">105</strain>
    </source>
</reference>
<proteinExistence type="predicted"/>
<dbReference type="Proteomes" id="UP000252477">
    <property type="component" value="Chromosome"/>
</dbReference>
<dbReference type="RefSeq" id="WP_114190870.1">
    <property type="nucleotide sequence ID" value="NZ_CP029295.1"/>
</dbReference>
<dbReference type="EMBL" id="CP029295">
    <property type="protein sequence ID" value="AXE60758.1"/>
    <property type="molecule type" value="Genomic_DNA"/>
</dbReference>
<evidence type="ECO:0000313" key="2">
    <source>
        <dbReference type="EMBL" id="AXE60758.1"/>
    </source>
</evidence>
<keyword evidence="1" id="KW-1133">Transmembrane helix</keyword>